<evidence type="ECO:0000313" key="4">
    <source>
        <dbReference type="EMBL" id="PBK64542.1"/>
    </source>
</evidence>
<dbReference type="InterPro" id="IPR005176">
    <property type="entry name" value="PONY_dom"/>
</dbReference>
<feature type="domain" description="DCUN1" evidence="3">
    <location>
        <begin position="126"/>
        <end position="346"/>
    </location>
</feature>
<organism evidence="4 5">
    <name type="scientific">Armillaria solidipes</name>
    <dbReference type="NCBI Taxonomy" id="1076256"/>
    <lineage>
        <taxon>Eukaryota</taxon>
        <taxon>Fungi</taxon>
        <taxon>Dikarya</taxon>
        <taxon>Basidiomycota</taxon>
        <taxon>Agaricomycotina</taxon>
        <taxon>Agaricomycetes</taxon>
        <taxon>Agaricomycetidae</taxon>
        <taxon>Agaricales</taxon>
        <taxon>Marasmiineae</taxon>
        <taxon>Physalacriaceae</taxon>
        <taxon>Armillaria</taxon>
    </lineage>
</organism>
<evidence type="ECO:0000259" key="3">
    <source>
        <dbReference type="PROSITE" id="PS51229"/>
    </source>
</evidence>
<comment type="function">
    <text evidence="1">Neddylation of cullins play an essential role in the regulation of SCF-type complexes activity.</text>
</comment>
<dbReference type="GO" id="GO:0097602">
    <property type="term" value="F:cullin family protein binding"/>
    <property type="evidence" value="ECO:0007669"/>
    <property type="project" value="TreeGrafter"/>
</dbReference>
<protein>
    <recommendedName>
        <fullName evidence="1">Defective in cullin neddylation protein</fullName>
    </recommendedName>
</protein>
<keyword evidence="5" id="KW-1185">Reference proteome</keyword>
<feature type="compositionally biased region" description="Low complexity" evidence="2">
    <location>
        <begin position="15"/>
        <end position="30"/>
    </location>
</feature>
<dbReference type="Proteomes" id="UP000218334">
    <property type="component" value="Unassembled WGS sequence"/>
</dbReference>
<dbReference type="PROSITE" id="PS51229">
    <property type="entry name" value="DCUN1"/>
    <property type="match status" value="1"/>
</dbReference>
<evidence type="ECO:0000313" key="5">
    <source>
        <dbReference type="Proteomes" id="UP000218334"/>
    </source>
</evidence>
<dbReference type="Gene3D" id="1.10.238.10">
    <property type="entry name" value="EF-hand"/>
    <property type="match status" value="1"/>
</dbReference>
<gene>
    <name evidence="4" type="ORF">ARMSODRAFT_962071</name>
</gene>
<dbReference type="GO" id="GO:0045116">
    <property type="term" value="P:protein neddylation"/>
    <property type="evidence" value="ECO:0007669"/>
    <property type="project" value="TreeGrafter"/>
</dbReference>
<proteinExistence type="predicted"/>
<sequence>MPPKRKQVDETPAESSSTRATRSSTRASTAKKGEDTSGPTSQKSTKKAAAKTTKKAAPKGAADEEQPPAKKARTSNPRVTKRGKKSNTIVPDDESLALDDPAGPSKPVAKAPEEAKKLAAGKSEPYAPARSVALFETYADPDTPDVIGPEGLEKLCSDANIPMEGALPLLFSWQLGAQEMGKLTKDEWVKWTTARKISTLSQIYQALADLDDLLIDGKPPLKRPSNAKKNDEPYDRTAYWAYAADTKDAFRKLYMFCFTLVKPPQSRNIDMETATAFWTVLLAPKSPLMKDVLEFVGGKGESYKAANKDLWTMMLEFCETMSPNLDGYEADGAWPTLLDDFVASKKGGNEKKVDEVA</sequence>
<dbReference type="GO" id="GO:0000151">
    <property type="term" value="C:ubiquitin ligase complex"/>
    <property type="evidence" value="ECO:0007669"/>
    <property type="project" value="TreeGrafter"/>
</dbReference>
<dbReference type="GO" id="GO:0031624">
    <property type="term" value="F:ubiquitin conjugating enzyme binding"/>
    <property type="evidence" value="ECO:0007669"/>
    <property type="project" value="TreeGrafter"/>
</dbReference>
<evidence type="ECO:0000256" key="1">
    <source>
        <dbReference type="RuleBase" id="RU410713"/>
    </source>
</evidence>
<dbReference type="AlphaFoldDB" id="A0A2H3BBZ7"/>
<accession>A0A2H3BBZ7</accession>
<dbReference type="Gene3D" id="1.10.238.200">
    <property type="entry name" value="Cullin, PONY binding domain"/>
    <property type="match status" value="1"/>
</dbReference>
<feature type="region of interest" description="Disordered" evidence="2">
    <location>
        <begin position="1"/>
        <end position="123"/>
    </location>
</feature>
<evidence type="ECO:0000256" key="2">
    <source>
        <dbReference type="SAM" id="MobiDB-lite"/>
    </source>
</evidence>
<name>A0A2H3BBZ7_9AGAR</name>
<dbReference type="InterPro" id="IPR014764">
    <property type="entry name" value="DCN-prot"/>
</dbReference>
<dbReference type="InterPro" id="IPR042460">
    <property type="entry name" value="DCN1-like_PONY"/>
</dbReference>
<feature type="compositionally biased region" description="Basic residues" evidence="2">
    <location>
        <begin position="44"/>
        <end position="57"/>
    </location>
</feature>
<dbReference type="GO" id="GO:0032182">
    <property type="term" value="F:ubiquitin-like protein binding"/>
    <property type="evidence" value="ECO:0007669"/>
    <property type="project" value="TreeGrafter"/>
</dbReference>
<dbReference type="EMBL" id="KZ293451">
    <property type="protein sequence ID" value="PBK64542.1"/>
    <property type="molecule type" value="Genomic_DNA"/>
</dbReference>
<dbReference type="PANTHER" id="PTHR12281">
    <property type="entry name" value="RP42 RELATED"/>
    <property type="match status" value="1"/>
</dbReference>
<dbReference type="STRING" id="1076256.A0A2H3BBZ7"/>
<dbReference type="Pfam" id="PF03556">
    <property type="entry name" value="Cullin_binding"/>
    <property type="match status" value="1"/>
</dbReference>
<reference evidence="5" key="1">
    <citation type="journal article" date="2017" name="Nat. Ecol. Evol.">
        <title>Genome expansion and lineage-specific genetic innovations in the forest pathogenic fungi Armillaria.</title>
        <authorList>
            <person name="Sipos G."/>
            <person name="Prasanna A.N."/>
            <person name="Walter M.C."/>
            <person name="O'Connor E."/>
            <person name="Balint B."/>
            <person name="Krizsan K."/>
            <person name="Kiss B."/>
            <person name="Hess J."/>
            <person name="Varga T."/>
            <person name="Slot J."/>
            <person name="Riley R."/>
            <person name="Boka B."/>
            <person name="Rigling D."/>
            <person name="Barry K."/>
            <person name="Lee J."/>
            <person name="Mihaltcheva S."/>
            <person name="LaButti K."/>
            <person name="Lipzen A."/>
            <person name="Waldron R."/>
            <person name="Moloney N.M."/>
            <person name="Sperisen C."/>
            <person name="Kredics L."/>
            <person name="Vagvoelgyi C."/>
            <person name="Patrignani A."/>
            <person name="Fitzpatrick D."/>
            <person name="Nagy I."/>
            <person name="Doyle S."/>
            <person name="Anderson J.B."/>
            <person name="Grigoriev I.V."/>
            <person name="Gueldener U."/>
            <person name="Muensterkoetter M."/>
            <person name="Nagy L.G."/>
        </authorList>
    </citation>
    <scope>NUCLEOTIDE SEQUENCE [LARGE SCALE GENOMIC DNA]</scope>
    <source>
        <strain evidence="5">28-4</strain>
    </source>
</reference>